<feature type="compositionally biased region" description="Polar residues" evidence="1">
    <location>
        <begin position="79"/>
        <end position="92"/>
    </location>
</feature>
<protein>
    <submittedName>
        <fullName evidence="2">Uncharacterized protein</fullName>
    </submittedName>
</protein>
<name>A0A5B7JJJ1_PORTR</name>
<accession>A0A5B7JJJ1</accession>
<evidence type="ECO:0000256" key="1">
    <source>
        <dbReference type="SAM" id="MobiDB-lite"/>
    </source>
</evidence>
<proteinExistence type="predicted"/>
<evidence type="ECO:0000313" key="3">
    <source>
        <dbReference type="Proteomes" id="UP000324222"/>
    </source>
</evidence>
<feature type="region of interest" description="Disordered" evidence="1">
    <location>
        <begin position="41"/>
        <end position="95"/>
    </location>
</feature>
<reference evidence="2 3" key="1">
    <citation type="submission" date="2019-05" db="EMBL/GenBank/DDBJ databases">
        <title>Another draft genome of Portunus trituberculatus and its Hox gene families provides insights of decapod evolution.</title>
        <authorList>
            <person name="Jeong J.-H."/>
            <person name="Song I."/>
            <person name="Kim S."/>
            <person name="Choi T."/>
            <person name="Kim D."/>
            <person name="Ryu S."/>
            <person name="Kim W."/>
        </authorList>
    </citation>
    <scope>NUCLEOTIDE SEQUENCE [LARGE SCALE GENOMIC DNA]</scope>
    <source>
        <tissue evidence="2">Muscle</tissue>
    </source>
</reference>
<keyword evidence="3" id="KW-1185">Reference proteome</keyword>
<feature type="compositionally biased region" description="Basic and acidic residues" evidence="1">
    <location>
        <begin position="49"/>
        <end position="62"/>
    </location>
</feature>
<dbReference type="Proteomes" id="UP000324222">
    <property type="component" value="Unassembled WGS sequence"/>
</dbReference>
<dbReference type="AlphaFoldDB" id="A0A5B7JJJ1"/>
<comment type="caution">
    <text evidence="2">The sequence shown here is derived from an EMBL/GenBank/DDBJ whole genome shotgun (WGS) entry which is preliminary data.</text>
</comment>
<dbReference type="EMBL" id="VSRR010100511">
    <property type="protein sequence ID" value="MPC94979.1"/>
    <property type="molecule type" value="Genomic_DNA"/>
</dbReference>
<organism evidence="2 3">
    <name type="scientific">Portunus trituberculatus</name>
    <name type="common">Swimming crab</name>
    <name type="synonym">Neptunus trituberculatus</name>
    <dbReference type="NCBI Taxonomy" id="210409"/>
    <lineage>
        <taxon>Eukaryota</taxon>
        <taxon>Metazoa</taxon>
        <taxon>Ecdysozoa</taxon>
        <taxon>Arthropoda</taxon>
        <taxon>Crustacea</taxon>
        <taxon>Multicrustacea</taxon>
        <taxon>Malacostraca</taxon>
        <taxon>Eumalacostraca</taxon>
        <taxon>Eucarida</taxon>
        <taxon>Decapoda</taxon>
        <taxon>Pleocyemata</taxon>
        <taxon>Brachyura</taxon>
        <taxon>Eubrachyura</taxon>
        <taxon>Portunoidea</taxon>
        <taxon>Portunidae</taxon>
        <taxon>Portuninae</taxon>
        <taxon>Portunus</taxon>
    </lineage>
</organism>
<gene>
    <name evidence="2" type="ORF">E2C01_090171</name>
</gene>
<evidence type="ECO:0000313" key="2">
    <source>
        <dbReference type="EMBL" id="MPC94979.1"/>
    </source>
</evidence>
<sequence>MTARRLGDSMKLPTRQPVCVVTATINNIRQKLHKKMMVAHSRPPNHTGDYSHLKNNNRDETILRPSASPLNKRDKRKNTGNTAKPATLSPGTNPLLHTVTAKPAANRLLQKEGTTPRPRLLSTQNSLATRVSTLCQDPKSARVHLR</sequence>